<dbReference type="OrthoDB" id="5405563at2"/>
<evidence type="ECO:0000256" key="1">
    <source>
        <dbReference type="ARBA" id="ARBA00009981"/>
    </source>
</evidence>
<sequence length="111" mass="12386">MPITSQDIVPFNKARADLTRLADEVRAGHEKIITRNGESYVALVDARKLDYYHRLERETLARANFQLGLLNDVTAGLQDIRAGKPGIPVEEARSRSQTRLDAARAARKTDA</sequence>
<dbReference type="RefSeq" id="WP_054659966.1">
    <property type="nucleotide sequence ID" value="NZ_BAZI01000270.1"/>
</dbReference>
<organism evidence="4 5">
    <name type="scientific">Stenotrophomonas pictorum JCM 9942</name>
    <dbReference type="NCBI Taxonomy" id="1236960"/>
    <lineage>
        <taxon>Bacteria</taxon>
        <taxon>Pseudomonadati</taxon>
        <taxon>Pseudomonadota</taxon>
        <taxon>Gammaproteobacteria</taxon>
        <taxon>Lysobacterales</taxon>
        <taxon>Lysobacteraceae</taxon>
        <taxon>Stenotrophomonas</taxon>
    </lineage>
</organism>
<reference evidence="4 5" key="1">
    <citation type="submission" date="2015-10" db="EMBL/GenBank/DDBJ databases">
        <title>Genome sequencing and analysis of members of genus Stenotrophomonas.</title>
        <authorList>
            <person name="Patil P.P."/>
            <person name="Midha S."/>
            <person name="Patil P.B."/>
        </authorList>
    </citation>
    <scope>NUCLEOTIDE SEQUENCE [LARGE SCALE GENOMIC DNA]</scope>
    <source>
        <strain evidence="4 5">JCM 9942</strain>
    </source>
</reference>
<comment type="caution">
    <text evidence="4">The sequence shown here is derived from an EMBL/GenBank/DDBJ whole genome shotgun (WGS) entry which is preliminary data.</text>
</comment>
<dbReference type="NCBIfam" id="TIGR01552">
    <property type="entry name" value="phd_fam"/>
    <property type="match status" value="1"/>
</dbReference>
<evidence type="ECO:0000313" key="4">
    <source>
        <dbReference type="EMBL" id="KRG37788.1"/>
    </source>
</evidence>
<keyword evidence="5" id="KW-1185">Reference proteome</keyword>
<feature type="region of interest" description="Disordered" evidence="3">
    <location>
        <begin position="84"/>
        <end position="111"/>
    </location>
</feature>
<dbReference type="InterPro" id="IPR036165">
    <property type="entry name" value="YefM-like_sf"/>
</dbReference>
<protein>
    <recommendedName>
        <fullName evidence="2">Antitoxin</fullName>
    </recommendedName>
</protein>
<comment type="function">
    <text evidence="2">Antitoxin component of a type II toxin-antitoxin (TA) system.</text>
</comment>
<feature type="compositionally biased region" description="Basic and acidic residues" evidence="3">
    <location>
        <begin position="101"/>
        <end position="111"/>
    </location>
</feature>
<proteinExistence type="inferred from homology"/>
<dbReference type="EMBL" id="LLXS01000069">
    <property type="protein sequence ID" value="KRG37788.1"/>
    <property type="molecule type" value="Genomic_DNA"/>
</dbReference>
<evidence type="ECO:0000256" key="2">
    <source>
        <dbReference type="RuleBase" id="RU362080"/>
    </source>
</evidence>
<evidence type="ECO:0000313" key="5">
    <source>
        <dbReference type="Proteomes" id="UP000050836"/>
    </source>
</evidence>
<dbReference type="GeneID" id="78388226"/>
<dbReference type="Pfam" id="PF02604">
    <property type="entry name" value="PhdYeFM_antitox"/>
    <property type="match status" value="1"/>
</dbReference>
<accession>A0A0Q9ZXZ6</accession>
<gene>
    <name evidence="4" type="ORF">ARC78_15905</name>
</gene>
<dbReference type="Gene3D" id="3.40.1620.10">
    <property type="entry name" value="YefM-like domain"/>
    <property type="match status" value="1"/>
</dbReference>
<dbReference type="Proteomes" id="UP000050836">
    <property type="component" value="Unassembled WGS sequence"/>
</dbReference>
<dbReference type="SUPFAM" id="SSF143120">
    <property type="entry name" value="YefM-like"/>
    <property type="match status" value="1"/>
</dbReference>
<comment type="similarity">
    <text evidence="1 2">Belongs to the phD/YefM antitoxin family.</text>
</comment>
<evidence type="ECO:0000256" key="3">
    <source>
        <dbReference type="SAM" id="MobiDB-lite"/>
    </source>
</evidence>
<name>A0A0Q9ZXZ6_9GAMM</name>
<dbReference type="AlphaFoldDB" id="A0A0Q9ZXZ6"/>
<dbReference type="InterPro" id="IPR006442">
    <property type="entry name" value="Antitoxin_Phd/YefM"/>
</dbReference>